<evidence type="ECO:0000313" key="2">
    <source>
        <dbReference type="EMBL" id="PIO26112.1"/>
    </source>
</evidence>
<reference evidence="3" key="1">
    <citation type="journal article" date="2017" name="Nat. Commun.">
        <title>The North American bullfrog draft genome provides insight into hormonal regulation of long noncoding RNA.</title>
        <authorList>
            <person name="Hammond S.A."/>
            <person name="Warren R.L."/>
            <person name="Vandervalk B.P."/>
            <person name="Kucuk E."/>
            <person name="Khan H."/>
            <person name="Gibb E.A."/>
            <person name="Pandoh P."/>
            <person name="Kirk H."/>
            <person name="Zhao Y."/>
            <person name="Jones M."/>
            <person name="Mungall A.J."/>
            <person name="Coope R."/>
            <person name="Pleasance S."/>
            <person name="Moore R.A."/>
            <person name="Holt R.A."/>
            <person name="Round J.M."/>
            <person name="Ohora S."/>
            <person name="Walle B.V."/>
            <person name="Veldhoen N."/>
            <person name="Helbing C.C."/>
            <person name="Birol I."/>
        </authorList>
    </citation>
    <scope>NUCLEOTIDE SEQUENCE [LARGE SCALE GENOMIC DNA]</scope>
</reference>
<feature type="compositionally biased region" description="Low complexity" evidence="1">
    <location>
        <begin position="14"/>
        <end position="31"/>
    </location>
</feature>
<proteinExistence type="predicted"/>
<feature type="region of interest" description="Disordered" evidence="1">
    <location>
        <begin position="173"/>
        <end position="207"/>
    </location>
</feature>
<dbReference type="AlphaFoldDB" id="A0A2G9RDX7"/>
<feature type="compositionally biased region" description="Pro residues" evidence="1">
    <location>
        <begin position="174"/>
        <end position="188"/>
    </location>
</feature>
<name>A0A2G9RDX7_AQUCT</name>
<dbReference type="EMBL" id="KV949430">
    <property type="protein sequence ID" value="PIO26112.1"/>
    <property type="molecule type" value="Genomic_DNA"/>
</dbReference>
<dbReference type="Proteomes" id="UP000228934">
    <property type="component" value="Unassembled WGS sequence"/>
</dbReference>
<feature type="region of interest" description="Disordered" evidence="1">
    <location>
        <begin position="14"/>
        <end position="58"/>
    </location>
</feature>
<evidence type="ECO:0000256" key="1">
    <source>
        <dbReference type="SAM" id="MobiDB-lite"/>
    </source>
</evidence>
<gene>
    <name evidence="2" type="ORF">AB205_0128800</name>
</gene>
<accession>A0A2G9RDX7</accession>
<sequence>MLFLEDQMEARESLLTLPAPLPSTLPSSPAEASEDQPGPSIQEEIEEPSWSQEDLSQDEALECATQEEVGVYVSQEIEGPSLTQSQVPLLRLSTKRPRNGKNVEEAALVLIKEANDALKAPLDAAEAYGYYLASNLHKIEKGQCLNCEKIFFEAIHKGLRGQMTDDVHLCTLAHPPPPPATSPPPEPKPAGKAAGKCGGKAAAKRRK</sequence>
<feature type="compositionally biased region" description="Low complexity" evidence="1">
    <location>
        <begin position="190"/>
        <end position="201"/>
    </location>
</feature>
<keyword evidence="3" id="KW-1185">Reference proteome</keyword>
<evidence type="ECO:0000313" key="3">
    <source>
        <dbReference type="Proteomes" id="UP000228934"/>
    </source>
</evidence>
<protein>
    <submittedName>
        <fullName evidence="2">Uncharacterized protein</fullName>
    </submittedName>
</protein>
<dbReference type="OrthoDB" id="6152242at2759"/>
<organism evidence="2 3">
    <name type="scientific">Aquarana catesbeiana</name>
    <name type="common">American bullfrog</name>
    <name type="synonym">Rana catesbeiana</name>
    <dbReference type="NCBI Taxonomy" id="8400"/>
    <lineage>
        <taxon>Eukaryota</taxon>
        <taxon>Metazoa</taxon>
        <taxon>Chordata</taxon>
        <taxon>Craniata</taxon>
        <taxon>Vertebrata</taxon>
        <taxon>Euteleostomi</taxon>
        <taxon>Amphibia</taxon>
        <taxon>Batrachia</taxon>
        <taxon>Anura</taxon>
        <taxon>Neobatrachia</taxon>
        <taxon>Ranoidea</taxon>
        <taxon>Ranidae</taxon>
        <taxon>Aquarana</taxon>
    </lineage>
</organism>